<dbReference type="Pfam" id="PF12314">
    <property type="entry name" value="IMCp"/>
    <property type="match status" value="2"/>
</dbReference>
<dbReference type="STRING" id="94643.A0A2A9MDQ2"/>
<gene>
    <name evidence="2" type="ORF">BESB_062110</name>
</gene>
<dbReference type="Proteomes" id="UP000224006">
    <property type="component" value="Chromosome V"/>
</dbReference>
<evidence type="ECO:0000313" key="3">
    <source>
        <dbReference type="Proteomes" id="UP000224006"/>
    </source>
</evidence>
<proteinExistence type="predicted"/>
<name>A0A2A9MDQ2_BESBE</name>
<dbReference type="RefSeq" id="XP_029219333.1">
    <property type="nucleotide sequence ID" value="XM_029364625.1"/>
</dbReference>
<comment type="caution">
    <text evidence="2">The sequence shown here is derived from an EMBL/GenBank/DDBJ whole genome shotgun (WGS) entry which is preliminary data.</text>
</comment>
<dbReference type="KEGG" id="bbes:BESB_062110"/>
<dbReference type="OrthoDB" id="371494at2759"/>
<dbReference type="GeneID" id="40311139"/>
<dbReference type="VEuPathDB" id="ToxoDB:BESB_062110"/>
<sequence>MYAGGPYASGVVVASGPPTASPYTSTIPTSSFVCAGPPPEGATLLDPVREERIVEVIKERVENRIIEVPEVHYVEKIVEVPHPVFEEKLVHIVKPLKQERFKYVKKPVYLDKIVEVPQIKYVDKYVDVPRYNHREKIVEVPKVLVVERIIPVLKTFRKETAVYVGEDVSQMRIPQQIYPQDDRYQTRVSTSSQTAYPQPMPPPY</sequence>
<dbReference type="EMBL" id="NWUJ01000005">
    <property type="protein sequence ID" value="PFH35324.1"/>
    <property type="molecule type" value="Genomic_DNA"/>
</dbReference>
<reference evidence="2 3" key="1">
    <citation type="submission" date="2017-09" db="EMBL/GenBank/DDBJ databases">
        <title>Genome sequencing of Besnoitia besnoiti strain Bb-Ger1.</title>
        <authorList>
            <person name="Schares G."/>
            <person name="Venepally P."/>
            <person name="Lorenzi H.A."/>
        </authorList>
    </citation>
    <scope>NUCLEOTIDE SEQUENCE [LARGE SCALE GENOMIC DNA]</scope>
    <source>
        <strain evidence="2 3">Bb-Ger1</strain>
    </source>
</reference>
<protein>
    <submittedName>
        <fullName evidence="2">Alveolin domain containing intermediate filament IMC8</fullName>
    </submittedName>
</protein>
<accession>A0A2A9MDQ2</accession>
<evidence type="ECO:0000256" key="1">
    <source>
        <dbReference type="SAM" id="MobiDB-lite"/>
    </source>
</evidence>
<dbReference type="AlphaFoldDB" id="A0A2A9MDQ2"/>
<organism evidence="2 3">
    <name type="scientific">Besnoitia besnoiti</name>
    <name type="common">Apicomplexan protozoan</name>
    <dbReference type="NCBI Taxonomy" id="94643"/>
    <lineage>
        <taxon>Eukaryota</taxon>
        <taxon>Sar</taxon>
        <taxon>Alveolata</taxon>
        <taxon>Apicomplexa</taxon>
        <taxon>Conoidasida</taxon>
        <taxon>Coccidia</taxon>
        <taxon>Eucoccidiorida</taxon>
        <taxon>Eimeriorina</taxon>
        <taxon>Sarcocystidae</taxon>
        <taxon>Besnoitia</taxon>
    </lineage>
</organism>
<keyword evidence="3" id="KW-1185">Reference proteome</keyword>
<feature type="region of interest" description="Disordered" evidence="1">
    <location>
        <begin position="182"/>
        <end position="204"/>
    </location>
</feature>
<feature type="compositionally biased region" description="Polar residues" evidence="1">
    <location>
        <begin position="186"/>
        <end position="196"/>
    </location>
</feature>
<evidence type="ECO:0000313" key="2">
    <source>
        <dbReference type="EMBL" id="PFH35324.1"/>
    </source>
</evidence>
<dbReference type="InterPro" id="IPR022086">
    <property type="entry name" value="IMCp"/>
</dbReference>